<reference evidence="4 5" key="1">
    <citation type="submission" date="2021-07" db="EMBL/GenBank/DDBJ databases">
        <title>Genome data of Colletotrichum spaethianum.</title>
        <authorList>
            <person name="Utami Y.D."/>
            <person name="Hiruma K."/>
        </authorList>
    </citation>
    <scope>NUCLEOTIDE SEQUENCE [LARGE SCALE GENOMIC DNA]</scope>
    <source>
        <strain evidence="4 5">MAFF 242679</strain>
    </source>
</reference>
<gene>
    <name evidence="4" type="ORF">ColLi_01639</name>
</gene>
<name>A0AA37GE60_9PEZI</name>
<dbReference type="InterPro" id="IPR000182">
    <property type="entry name" value="GNAT_dom"/>
</dbReference>
<evidence type="ECO:0000313" key="5">
    <source>
        <dbReference type="Proteomes" id="UP001055172"/>
    </source>
</evidence>
<sequence length="171" mass="19612">MDFNIKPATVDDIAEIAKLTNKARAEMFPHLGQEWRAQKAEQDLAVFQQTFIDQPEGAYLIAHSEGKLVATVGYQHYDYRFSNLDLETEGVVEVVRLYVDPDWRRGGLASKMFAALVQIAKEAGFKQLYLHTHPFLPGAIKFWERQGFALLRVDADDLVWQTTHMSRSLRE</sequence>
<dbReference type="CDD" id="cd04301">
    <property type="entry name" value="NAT_SF"/>
    <property type="match status" value="1"/>
</dbReference>
<comment type="caution">
    <text evidence="4">The sequence shown here is derived from an EMBL/GenBank/DDBJ whole genome shotgun (WGS) entry which is preliminary data.</text>
</comment>
<dbReference type="Proteomes" id="UP001055172">
    <property type="component" value="Unassembled WGS sequence"/>
</dbReference>
<evidence type="ECO:0000259" key="3">
    <source>
        <dbReference type="PROSITE" id="PS51186"/>
    </source>
</evidence>
<evidence type="ECO:0000256" key="1">
    <source>
        <dbReference type="ARBA" id="ARBA00022679"/>
    </source>
</evidence>
<keyword evidence="1" id="KW-0808">Transferase</keyword>
<dbReference type="InterPro" id="IPR016181">
    <property type="entry name" value="Acyl_CoA_acyltransferase"/>
</dbReference>
<keyword evidence="2" id="KW-0012">Acyltransferase</keyword>
<dbReference type="SUPFAM" id="SSF55729">
    <property type="entry name" value="Acyl-CoA N-acyltransferases (Nat)"/>
    <property type="match status" value="1"/>
</dbReference>
<keyword evidence="5" id="KW-1185">Reference proteome</keyword>
<organism evidence="4 5">
    <name type="scientific">Colletotrichum liriopes</name>
    <dbReference type="NCBI Taxonomy" id="708192"/>
    <lineage>
        <taxon>Eukaryota</taxon>
        <taxon>Fungi</taxon>
        <taxon>Dikarya</taxon>
        <taxon>Ascomycota</taxon>
        <taxon>Pezizomycotina</taxon>
        <taxon>Sordariomycetes</taxon>
        <taxon>Hypocreomycetidae</taxon>
        <taxon>Glomerellales</taxon>
        <taxon>Glomerellaceae</taxon>
        <taxon>Colletotrichum</taxon>
        <taxon>Colletotrichum spaethianum species complex</taxon>
    </lineage>
</organism>
<dbReference type="PANTHER" id="PTHR43877">
    <property type="entry name" value="AMINOALKYLPHOSPHONATE N-ACETYLTRANSFERASE-RELATED-RELATED"/>
    <property type="match status" value="1"/>
</dbReference>
<dbReference type="InterPro" id="IPR050832">
    <property type="entry name" value="Bact_Acetyltransf"/>
</dbReference>
<dbReference type="EMBL" id="BPPX01000003">
    <property type="protein sequence ID" value="GJC78801.1"/>
    <property type="molecule type" value="Genomic_DNA"/>
</dbReference>
<accession>A0AA37GE60</accession>
<evidence type="ECO:0000313" key="4">
    <source>
        <dbReference type="EMBL" id="GJC78801.1"/>
    </source>
</evidence>
<protein>
    <recommendedName>
        <fullName evidence="3">N-acetyltransferase domain-containing protein</fullName>
    </recommendedName>
</protein>
<dbReference type="Pfam" id="PF00583">
    <property type="entry name" value="Acetyltransf_1"/>
    <property type="match status" value="1"/>
</dbReference>
<dbReference type="PROSITE" id="PS51186">
    <property type="entry name" value="GNAT"/>
    <property type="match status" value="1"/>
</dbReference>
<dbReference type="AlphaFoldDB" id="A0AA37GE60"/>
<dbReference type="Gene3D" id="3.40.630.30">
    <property type="match status" value="1"/>
</dbReference>
<proteinExistence type="predicted"/>
<dbReference type="GO" id="GO:0016747">
    <property type="term" value="F:acyltransferase activity, transferring groups other than amino-acyl groups"/>
    <property type="evidence" value="ECO:0007669"/>
    <property type="project" value="InterPro"/>
</dbReference>
<feature type="domain" description="N-acetyltransferase" evidence="3">
    <location>
        <begin position="3"/>
        <end position="170"/>
    </location>
</feature>
<evidence type="ECO:0000256" key="2">
    <source>
        <dbReference type="ARBA" id="ARBA00023315"/>
    </source>
</evidence>